<sequence>MASVADCISTVAATILGAFMRQRRRTDYNIVNGENGPARTVGRRKSVAAERYDPETDTDETPLTVYPKTDSQRQRLKATLQNCFYFRHLDTEQMEQLIDAMFEKVVEGPEEVIIKEDDDGDYMYVVEKGVFAAFRLSEENGEFKETEPPKIYDNEGFFGELALMYNTPRAVCILSKTAGKLWAMDRQTFRRIVIKSTHLKLKQYEDLLQKVPLFQELTLYERNNVAYALQSKDYLDGEVIIKQDDEADSMYFVEKGAVRCLVKQAHQAEQKEVSRVQPGGYFGELALITDQPRAATVIAVGSTRVAKLPRDDFTRLLGPCKDIMKRNAAAYEEQLAKVFGSKNNVTDLL</sequence>
<keyword evidence="2" id="KW-0597">Phosphoprotein</keyword>
<evidence type="ECO:0000256" key="7">
    <source>
        <dbReference type="PIRSR" id="PIRSR000548-1"/>
    </source>
</evidence>
<dbReference type="Proteomes" id="UP000549394">
    <property type="component" value="Unassembled WGS sequence"/>
</dbReference>
<feature type="domain" description="Cyclic nucleotide-binding" evidence="9">
    <location>
        <begin position="213"/>
        <end position="334"/>
    </location>
</feature>
<feature type="binding site" evidence="7">
    <location>
        <position position="293"/>
    </location>
    <ligand>
        <name>3',5'-cyclic AMP</name>
        <dbReference type="ChEBI" id="CHEBI:58165"/>
        <label>2</label>
    </ligand>
</feature>
<dbReference type="PANTHER" id="PTHR11635">
    <property type="entry name" value="CAMP-DEPENDENT PROTEIN KINASE REGULATORY CHAIN"/>
    <property type="match status" value="1"/>
</dbReference>
<evidence type="ECO:0000256" key="5">
    <source>
        <dbReference type="ARBA" id="ARBA00022741"/>
    </source>
</evidence>
<dbReference type="GO" id="GO:0005952">
    <property type="term" value="C:cAMP-dependent protein kinase complex"/>
    <property type="evidence" value="ECO:0007669"/>
    <property type="project" value="InterPro"/>
</dbReference>
<evidence type="ECO:0000256" key="4">
    <source>
        <dbReference type="ARBA" id="ARBA00022737"/>
    </source>
</evidence>
<dbReference type="OrthoDB" id="417078at2759"/>
<evidence type="ECO:0000256" key="3">
    <source>
        <dbReference type="ARBA" id="ARBA00022566"/>
    </source>
</evidence>
<accession>A0A7I8VNX2</accession>
<evidence type="ECO:0000256" key="1">
    <source>
        <dbReference type="ARBA" id="ARBA00005753"/>
    </source>
</evidence>
<reference evidence="10 11" key="1">
    <citation type="submission" date="2020-08" db="EMBL/GenBank/DDBJ databases">
        <authorList>
            <person name="Hejnol A."/>
        </authorList>
    </citation>
    <scope>NUCLEOTIDE SEQUENCE [LARGE SCALE GENOMIC DNA]</scope>
</reference>
<name>A0A7I8VNX2_9ANNE</name>
<dbReference type="GO" id="GO:0030552">
    <property type="term" value="F:cAMP binding"/>
    <property type="evidence" value="ECO:0007669"/>
    <property type="project" value="UniProtKB-KW"/>
</dbReference>
<dbReference type="SUPFAM" id="SSF51206">
    <property type="entry name" value="cAMP-binding domain-like"/>
    <property type="match status" value="2"/>
</dbReference>
<comment type="similarity">
    <text evidence="1">Belongs to the cAMP-dependent kinase regulatory chain family.</text>
</comment>
<dbReference type="GO" id="GO:0034236">
    <property type="term" value="F:protein kinase A catalytic subunit binding"/>
    <property type="evidence" value="ECO:0007669"/>
    <property type="project" value="TreeGrafter"/>
</dbReference>
<dbReference type="InterPro" id="IPR014710">
    <property type="entry name" value="RmlC-like_jellyroll"/>
</dbReference>
<evidence type="ECO:0000256" key="6">
    <source>
        <dbReference type="ARBA" id="ARBA00023149"/>
    </source>
</evidence>
<dbReference type="EMBL" id="CAJFCJ010000007">
    <property type="protein sequence ID" value="CAD5116993.1"/>
    <property type="molecule type" value="Genomic_DNA"/>
</dbReference>
<keyword evidence="3 7" id="KW-0116">cAMP-binding</keyword>
<dbReference type="Pfam" id="PF00027">
    <property type="entry name" value="cNMP_binding"/>
    <property type="match status" value="2"/>
</dbReference>
<feature type="region of interest" description="Disordered" evidence="8">
    <location>
        <begin position="39"/>
        <end position="62"/>
    </location>
</feature>
<evidence type="ECO:0000313" key="11">
    <source>
        <dbReference type="Proteomes" id="UP000549394"/>
    </source>
</evidence>
<dbReference type="InterPro" id="IPR050503">
    <property type="entry name" value="cAMP-dep_PK_reg_su-like"/>
</dbReference>
<dbReference type="InterPro" id="IPR012198">
    <property type="entry name" value="cAMP_dep_PK_reg_su"/>
</dbReference>
<evidence type="ECO:0000259" key="9">
    <source>
        <dbReference type="PROSITE" id="PS50042"/>
    </source>
</evidence>
<gene>
    <name evidence="10" type="ORF">DGYR_LOCUS5568</name>
</gene>
<keyword evidence="11" id="KW-1185">Reference proteome</keyword>
<comment type="caution">
    <text evidence="10">The sequence shown here is derived from an EMBL/GenBank/DDBJ whole genome shotgun (WGS) entry which is preliminary data.</text>
</comment>
<feature type="binding site" evidence="7">
    <location>
        <position position="160"/>
    </location>
    <ligand>
        <name>3',5'-cyclic AMP</name>
        <dbReference type="ChEBI" id="CHEBI:58165"/>
        <label>1</label>
    </ligand>
</feature>
<dbReference type="PIRSF" id="PIRSF000548">
    <property type="entry name" value="PK_regulatory"/>
    <property type="match status" value="1"/>
</dbReference>
<keyword evidence="6 7" id="KW-0114">cAMP</keyword>
<dbReference type="InterPro" id="IPR018488">
    <property type="entry name" value="cNMP-bd_CS"/>
</dbReference>
<feature type="binding site" evidence="7">
    <location>
        <position position="169"/>
    </location>
    <ligand>
        <name>3',5'-cyclic AMP</name>
        <dbReference type="ChEBI" id="CHEBI:58165"/>
        <label>1</label>
    </ligand>
</feature>
<dbReference type="InterPro" id="IPR018490">
    <property type="entry name" value="cNMP-bd_dom_sf"/>
</dbReference>
<dbReference type="Gene3D" id="2.60.120.10">
    <property type="entry name" value="Jelly Rolls"/>
    <property type="match status" value="2"/>
</dbReference>
<proteinExistence type="inferred from homology"/>
<dbReference type="CDD" id="cd00038">
    <property type="entry name" value="CAP_ED"/>
    <property type="match status" value="2"/>
</dbReference>
<dbReference type="AlphaFoldDB" id="A0A7I8VNX2"/>
<dbReference type="SMART" id="SM00100">
    <property type="entry name" value="cNMP"/>
    <property type="match status" value="2"/>
</dbReference>
<keyword evidence="5 7" id="KW-0547">Nucleotide-binding</keyword>
<dbReference type="FunFam" id="2.60.120.10:FF:000108">
    <property type="entry name" value="cAMP-dependent protein kinase type II regulatory subunit"/>
    <property type="match status" value="1"/>
</dbReference>
<dbReference type="PANTHER" id="PTHR11635:SF152">
    <property type="entry name" value="CAMP-DEPENDENT PROTEIN KINASE TYPE I REGULATORY SUBUNIT-RELATED"/>
    <property type="match status" value="1"/>
</dbReference>
<organism evidence="10 11">
    <name type="scientific">Dimorphilus gyrociliatus</name>
    <dbReference type="NCBI Taxonomy" id="2664684"/>
    <lineage>
        <taxon>Eukaryota</taxon>
        <taxon>Metazoa</taxon>
        <taxon>Spiralia</taxon>
        <taxon>Lophotrochozoa</taxon>
        <taxon>Annelida</taxon>
        <taxon>Polychaeta</taxon>
        <taxon>Polychaeta incertae sedis</taxon>
        <taxon>Dinophilidae</taxon>
        <taxon>Dimorphilus</taxon>
    </lineage>
</organism>
<evidence type="ECO:0000313" key="10">
    <source>
        <dbReference type="EMBL" id="CAD5116993.1"/>
    </source>
</evidence>
<dbReference type="PROSITE" id="PS50042">
    <property type="entry name" value="CNMP_BINDING_3"/>
    <property type="match status" value="2"/>
</dbReference>
<keyword evidence="4" id="KW-0677">Repeat</keyword>
<feature type="binding site" evidence="7">
    <location>
        <position position="284"/>
    </location>
    <ligand>
        <name>3',5'-cyclic AMP</name>
        <dbReference type="ChEBI" id="CHEBI:58165"/>
        <label>2</label>
    </ligand>
</feature>
<dbReference type="InterPro" id="IPR000595">
    <property type="entry name" value="cNMP-bd_dom"/>
</dbReference>
<dbReference type="GO" id="GO:0004862">
    <property type="term" value="F:cAMP-dependent protein kinase inhibitor activity"/>
    <property type="evidence" value="ECO:0007669"/>
    <property type="project" value="TreeGrafter"/>
</dbReference>
<dbReference type="PROSITE" id="PS00889">
    <property type="entry name" value="CNMP_BINDING_2"/>
    <property type="match status" value="1"/>
</dbReference>
<evidence type="ECO:0000256" key="2">
    <source>
        <dbReference type="ARBA" id="ARBA00022553"/>
    </source>
</evidence>
<feature type="domain" description="Cyclic nucleotide-binding" evidence="9">
    <location>
        <begin position="85"/>
        <end position="210"/>
    </location>
</feature>
<protein>
    <submittedName>
        <fullName evidence="10">DgyrCDS5826</fullName>
    </submittedName>
</protein>
<dbReference type="PRINTS" id="PR00103">
    <property type="entry name" value="CAMPKINASE"/>
</dbReference>
<dbReference type="GO" id="GO:0005829">
    <property type="term" value="C:cytosol"/>
    <property type="evidence" value="ECO:0007669"/>
    <property type="project" value="TreeGrafter"/>
</dbReference>
<evidence type="ECO:0000256" key="8">
    <source>
        <dbReference type="SAM" id="MobiDB-lite"/>
    </source>
</evidence>